<reference evidence="8 9" key="1">
    <citation type="submission" date="2018-03" db="EMBL/GenBank/DDBJ databases">
        <title>The draft genome of Sphingosinicella sp. GL-C-18.</title>
        <authorList>
            <person name="Liu L."/>
            <person name="Li L."/>
            <person name="Liang L."/>
            <person name="Zhang X."/>
            <person name="Wang T."/>
        </authorList>
    </citation>
    <scope>NUCLEOTIDE SEQUENCE [LARGE SCALE GENOMIC DNA]</scope>
    <source>
        <strain evidence="8 9">GL-C-18</strain>
    </source>
</reference>
<evidence type="ECO:0000256" key="5">
    <source>
        <dbReference type="ARBA" id="ARBA00022801"/>
    </source>
</evidence>
<proteinExistence type="inferred from homology"/>
<protein>
    <submittedName>
        <fullName evidence="8">Tannase/feruloyl esterase family alpha/beta hydrolase</fullName>
    </submittedName>
</protein>
<dbReference type="GO" id="GO:0046872">
    <property type="term" value="F:metal ion binding"/>
    <property type="evidence" value="ECO:0007669"/>
    <property type="project" value="UniProtKB-KW"/>
</dbReference>
<accession>A0A2P7QVM1</accession>
<dbReference type="AlphaFoldDB" id="A0A2P7QVM1"/>
<dbReference type="Proteomes" id="UP000241167">
    <property type="component" value="Unassembled WGS sequence"/>
</dbReference>
<name>A0A2P7QVM1_9SPHN</name>
<dbReference type="Pfam" id="PF07519">
    <property type="entry name" value="Tannase"/>
    <property type="match status" value="2"/>
</dbReference>
<organism evidence="8 9">
    <name type="scientific">Allosphingosinicella deserti</name>
    <dbReference type="NCBI Taxonomy" id="2116704"/>
    <lineage>
        <taxon>Bacteria</taxon>
        <taxon>Pseudomonadati</taxon>
        <taxon>Pseudomonadota</taxon>
        <taxon>Alphaproteobacteria</taxon>
        <taxon>Sphingomonadales</taxon>
        <taxon>Sphingomonadaceae</taxon>
        <taxon>Allosphingosinicella</taxon>
    </lineage>
</organism>
<evidence type="ECO:0000313" key="9">
    <source>
        <dbReference type="Proteomes" id="UP000241167"/>
    </source>
</evidence>
<evidence type="ECO:0000256" key="6">
    <source>
        <dbReference type="ARBA" id="ARBA00022837"/>
    </source>
</evidence>
<comment type="caution">
    <text evidence="8">The sequence shown here is derived from an EMBL/GenBank/DDBJ whole genome shotgun (WGS) entry which is preliminary data.</text>
</comment>
<keyword evidence="7" id="KW-1015">Disulfide bond</keyword>
<evidence type="ECO:0000313" key="8">
    <source>
        <dbReference type="EMBL" id="PSJ42018.1"/>
    </source>
</evidence>
<dbReference type="GO" id="GO:0052689">
    <property type="term" value="F:carboxylic ester hydrolase activity"/>
    <property type="evidence" value="ECO:0007669"/>
    <property type="project" value="UniProtKB-KW"/>
</dbReference>
<evidence type="ECO:0000256" key="4">
    <source>
        <dbReference type="ARBA" id="ARBA00022729"/>
    </source>
</evidence>
<gene>
    <name evidence="8" type="ORF">C7I55_07125</name>
</gene>
<evidence type="ECO:0000256" key="2">
    <source>
        <dbReference type="ARBA" id="ARBA00022487"/>
    </source>
</evidence>
<sequence length="510" mass="54217">MLWAALAVAAAGAADCAALEGRHAGSVIVKTATSIQPAPSWEVPGSGGVYRAVPVSKPFCRVEGTIETNIGFELWLPAAWNGRLLGAGVGGDAGVFNHRDMSVRIDQGFATVTTDSGHKATEKRWMANAKARIDYEHRAVHLTAQAAKALTRLHYGRAATGSYFLGCSGGGRQALKEMQNYPADYDGVIAGAPGPYMPLVSVRMMWFALAQKRNPLGALSDSDWSLYERAVTAACDPKDGVSDGIIENPLACTFDRRVLLCPEGRTGDCLTPAKLAMLDSIVSPMPDEQGRAMDKGLLPGVRTRPGPPSPLLRAMWADAVHDDPDWNEESFRRTADLAAINRAMPELRADRTAIAPFVRRGGKAMLYQGWADPSTIADPTIDYYGALAAANGGAARLADTVRLFMVPGMYHCRGGPGADSFGGSGHPIGSGAPDPDRDILWSLIRWVEQGEAPEQIIAAKTGDDGGVRFTRKLCPFPKAAEYDGSGDKNAAASYSCKATPSLTARLSASR</sequence>
<dbReference type="InterPro" id="IPR011118">
    <property type="entry name" value="Tannase/feruloyl_esterase"/>
</dbReference>
<dbReference type="RefSeq" id="WP_106512185.1">
    <property type="nucleotide sequence ID" value="NZ_PXYI01000002.1"/>
</dbReference>
<keyword evidence="4" id="KW-0732">Signal</keyword>
<evidence type="ECO:0000256" key="7">
    <source>
        <dbReference type="ARBA" id="ARBA00023157"/>
    </source>
</evidence>
<keyword evidence="2" id="KW-0719">Serine esterase</keyword>
<dbReference type="OrthoDB" id="7197884at2"/>
<keyword evidence="6" id="KW-0106">Calcium</keyword>
<keyword evidence="5 8" id="KW-0378">Hydrolase</keyword>
<comment type="similarity">
    <text evidence="1">Belongs to the tannase family.</text>
</comment>
<dbReference type="EMBL" id="PXYI01000002">
    <property type="protein sequence ID" value="PSJ42018.1"/>
    <property type="molecule type" value="Genomic_DNA"/>
</dbReference>
<dbReference type="PANTHER" id="PTHR33938:SF15">
    <property type="entry name" value="FERULOYL ESTERASE B-RELATED"/>
    <property type="match status" value="1"/>
</dbReference>
<evidence type="ECO:0000256" key="1">
    <source>
        <dbReference type="ARBA" id="ARBA00006249"/>
    </source>
</evidence>
<keyword evidence="3" id="KW-0479">Metal-binding</keyword>
<keyword evidence="9" id="KW-1185">Reference proteome</keyword>
<evidence type="ECO:0000256" key="3">
    <source>
        <dbReference type="ARBA" id="ARBA00022723"/>
    </source>
</evidence>
<dbReference type="PANTHER" id="PTHR33938">
    <property type="entry name" value="FERULOYL ESTERASE B-RELATED"/>
    <property type="match status" value="1"/>
</dbReference>
<dbReference type="SUPFAM" id="SSF53474">
    <property type="entry name" value="alpha/beta-Hydrolases"/>
    <property type="match status" value="1"/>
</dbReference>
<dbReference type="InterPro" id="IPR029058">
    <property type="entry name" value="AB_hydrolase_fold"/>
</dbReference>